<name>A0A446CHK9_9BURK</name>
<protein>
    <submittedName>
        <fullName evidence="1">Uncharacterized protein</fullName>
    </submittedName>
</protein>
<gene>
    <name evidence="1" type="ORF">AVE30378_02539</name>
</gene>
<evidence type="ECO:0000313" key="2">
    <source>
        <dbReference type="Proteomes" id="UP000289465"/>
    </source>
</evidence>
<evidence type="ECO:0000313" key="1">
    <source>
        <dbReference type="EMBL" id="SSW67275.1"/>
    </source>
</evidence>
<dbReference type="Proteomes" id="UP000289465">
    <property type="component" value="Unassembled WGS sequence"/>
</dbReference>
<reference evidence="1 2" key="1">
    <citation type="submission" date="2018-07" db="EMBL/GenBank/DDBJ databases">
        <authorList>
            <person name="Peeters C."/>
        </authorList>
    </citation>
    <scope>NUCLEOTIDE SEQUENCE [LARGE SCALE GENOMIC DNA]</scope>
    <source>
        <strain evidence="1 2">LMG 30378</strain>
    </source>
</reference>
<sequence>MIELKMPAPLTPPDCDLRVALRVVERALQDALQAPNIAQGAREAA</sequence>
<dbReference type="AlphaFoldDB" id="A0A446CHK9"/>
<organism evidence="1 2">
    <name type="scientific">Achromobacter veterisilvae</name>
    <dbReference type="NCBI Taxonomy" id="2069367"/>
    <lineage>
        <taxon>Bacteria</taxon>
        <taxon>Pseudomonadati</taxon>
        <taxon>Pseudomonadota</taxon>
        <taxon>Betaproteobacteria</taxon>
        <taxon>Burkholderiales</taxon>
        <taxon>Alcaligenaceae</taxon>
        <taxon>Achromobacter</taxon>
    </lineage>
</organism>
<dbReference type="RefSeq" id="WP_165360169.1">
    <property type="nucleotide sequence ID" value="NZ_UFQC01000011.1"/>
</dbReference>
<accession>A0A446CHK9</accession>
<proteinExistence type="predicted"/>
<dbReference type="EMBL" id="UFQC01000011">
    <property type="protein sequence ID" value="SSW67275.1"/>
    <property type="molecule type" value="Genomic_DNA"/>
</dbReference>